<dbReference type="AlphaFoldDB" id="A0A642VA62"/>
<dbReference type="GO" id="GO:0005794">
    <property type="term" value="C:Golgi apparatus"/>
    <property type="evidence" value="ECO:0007669"/>
    <property type="project" value="TreeGrafter"/>
</dbReference>
<feature type="transmembrane region" description="Helical" evidence="6">
    <location>
        <begin position="209"/>
        <end position="241"/>
    </location>
</feature>
<evidence type="ECO:0008006" key="9">
    <source>
        <dbReference type="Google" id="ProtNLM"/>
    </source>
</evidence>
<dbReference type="Pfam" id="PF08551">
    <property type="entry name" value="DUF1751"/>
    <property type="match status" value="1"/>
</dbReference>
<dbReference type="Proteomes" id="UP000761534">
    <property type="component" value="Unassembled WGS sequence"/>
</dbReference>
<feature type="transmembrane region" description="Helical" evidence="6">
    <location>
        <begin position="92"/>
        <end position="121"/>
    </location>
</feature>
<keyword evidence="2 6" id="KW-0812">Transmembrane</keyword>
<keyword evidence="4 6" id="KW-0472">Membrane</keyword>
<evidence type="ECO:0000256" key="4">
    <source>
        <dbReference type="ARBA" id="ARBA00023136"/>
    </source>
</evidence>
<dbReference type="SUPFAM" id="SSF144091">
    <property type="entry name" value="Rhomboid-like"/>
    <property type="match status" value="1"/>
</dbReference>
<evidence type="ECO:0000256" key="1">
    <source>
        <dbReference type="ARBA" id="ARBA00004141"/>
    </source>
</evidence>
<dbReference type="PANTHER" id="PTHR13377">
    <property type="entry name" value="PLACENTAL PROTEIN 6"/>
    <property type="match status" value="1"/>
</dbReference>
<proteinExistence type="predicted"/>
<dbReference type="EMBL" id="SWFS01000209">
    <property type="protein sequence ID" value="KAA8914106.1"/>
    <property type="molecule type" value="Genomic_DNA"/>
</dbReference>
<dbReference type="InterPro" id="IPR013861">
    <property type="entry name" value="TMEM115/Pdh1/Rbl19"/>
</dbReference>
<accession>A0A642VA62</accession>
<evidence type="ECO:0000256" key="3">
    <source>
        <dbReference type="ARBA" id="ARBA00022989"/>
    </source>
</evidence>
<dbReference type="SMART" id="SM01160">
    <property type="entry name" value="DUF1751"/>
    <property type="match status" value="1"/>
</dbReference>
<evidence type="ECO:0000256" key="2">
    <source>
        <dbReference type="ARBA" id="ARBA00022692"/>
    </source>
</evidence>
<feature type="region of interest" description="Disordered" evidence="5">
    <location>
        <begin position="338"/>
        <end position="412"/>
    </location>
</feature>
<gene>
    <name evidence="7" type="ORF">TRICI_003003</name>
</gene>
<keyword evidence="8" id="KW-1185">Reference proteome</keyword>
<keyword evidence="3 6" id="KW-1133">Transmembrane helix</keyword>
<feature type="compositionally biased region" description="Polar residues" evidence="5">
    <location>
        <begin position="381"/>
        <end position="397"/>
    </location>
</feature>
<comment type="caution">
    <text evidence="7">The sequence shown here is derived from an EMBL/GenBank/DDBJ whole genome shotgun (WGS) entry which is preliminary data.</text>
</comment>
<dbReference type="InterPro" id="IPR035952">
    <property type="entry name" value="Rhomboid-like_sf"/>
</dbReference>
<dbReference type="VEuPathDB" id="FungiDB:TRICI_003003"/>
<dbReference type="GO" id="GO:0016020">
    <property type="term" value="C:membrane"/>
    <property type="evidence" value="ECO:0007669"/>
    <property type="project" value="UniProtKB-SubCell"/>
</dbReference>
<reference evidence="7" key="1">
    <citation type="journal article" date="2019" name="G3 (Bethesda)">
        <title>Genome Assemblies of Two Rare Opportunistic Yeast Pathogens: Diutina rugosa (syn. Candida rugosa) and Trichomonascus ciferrii (syn. Candida ciferrii).</title>
        <authorList>
            <person name="Mixao V."/>
            <person name="Saus E."/>
            <person name="Hansen A.P."/>
            <person name="Lass-Florl C."/>
            <person name="Gabaldon T."/>
        </authorList>
    </citation>
    <scope>NUCLEOTIDE SEQUENCE</scope>
    <source>
        <strain evidence="7">CBS 4856</strain>
    </source>
</reference>
<evidence type="ECO:0000313" key="8">
    <source>
        <dbReference type="Proteomes" id="UP000761534"/>
    </source>
</evidence>
<organism evidence="7 8">
    <name type="scientific">Trichomonascus ciferrii</name>
    <dbReference type="NCBI Taxonomy" id="44093"/>
    <lineage>
        <taxon>Eukaryota</taxon>
        <taxon>Fungi</taxon>
        <taxon>Dikarya</taxon>
        <taxon>Ascomycota</taxon>
        <taxon>Saccharomycotina</taxon>
        <taxon>Dipodascomycetes</taxon>
        <taxon>Dipodascales</taxon>
        <taxon>Trichomonascaceae</taxon>
        <taxon>Trichomonascus</taxon>
        <taxon>Trichomonascus ciferrii complex</taxon>
    </lineage>
</organism>
<feature type="transmembrane region" description="Helical" evidence="6">
    <location>
        <begin position="12"/>
        <end position="30"/>
    </location>
</feature>
<evidence type="ECO:0000256" key="5">
    <source>
        <dbReference type="SAM" id="MobiDB-lite"/>
    </source>
</evidence>
<feature type="compositionally biased region" description="Low complexity" evidence="5">
    <location>
        <begin position="342"/>
        <end position="354"/>
    </location>
</feature>
<dbReference type="PANTHER" id="PTHR13377:SF3">
    <property type="entry name" value="TRANSMEMBRANE PROTEIN 115"/>
    <property type="match status" value="1"/>
</dbReference>
<comment type="subcellular location">
    <subcellularLocation>
        <location evidence="1">Membrane</location>
        <topology evidence="1">Multi-pass membrane protein</topology>
    </subcellularLocation>
</comment>
<evidence type="ECO:0000256" key="6">
    <source>
        <dbReference type="SAM" id="Phobius"/>
    </source>
</evidence>
<evidence type="ECO:0000313" key="7">
    <source>
        <dbReference type="EMBL" id="KAA8914106.1"/>
    </source>
</evidence>
<protein>
    <recommendedName>
        <fullName evidence="9">Peptidase S54 rhomboid domain-containing protein</fullName>
    </recommendedName>
</protein>
<feature type="transmembrane region" description="Helical" evidence="6">
    <location>
        <begin position="166"/>
        <end position="188"/>
    </location>
</feature>
<dbReference type="Gene3D" id="1.20.1540.10">
    <property type="entry name" value="Rhomboid-like"/>
    <property type="match status" value="1"/>
</dbReference>
<dbReference type="GO" id="GO:0006890">
    <property type="term" value="P:retrograde vesicle-mediated transport, Golgi to endoplasmic reticulum"/>
    <property type="evidence" value="ECO:0007669"/>
    <property type="project" value="InterPro"/>
</dbReference>
<name>A0A642VA62_9ASCO</name>
<feature type="transmembrane region" description="Helical" evidence="6">
    <location>
        <begin position="133"/>
        <end position="154"/>
    </location>
</feature>
<dbReference type="OrthoDB" id="73612at2759"/>
<sequence>MARLTLPPLTKVMVVLLIVLSSVVTLLRYYQYSVVVKAMNEHDQMLLDASSSEEITDGRNFPPDQKTLDQLPHPQDLYVPLLTIVPGKSMVYYPWILVTSSFVEQSLLSFILTIAILLYGGRYCEHVWGSAELARFMLIQTVVPNCIALLFYLFVYSIKDPQSSKAIITICGGTSIIAGFLVAFKQLVPEHTIVLFKGRIKFRVKQLPVLFLAMSTFLGIIGSDLYAIMAWTGFFTSWIYLRFFRVTYTDPLLPFNSNSTAASVVSSYEHSNPSGIRIKGDASESFALSGFFPPPAAEYVDKLANSVFSLLLALHICSPFTAAETEAANMRTAARVSQFGLQTTQPQATKPPQQNRYPRGSARAEAERRRALALKALEQRVQPSSPEPSTNRPNENIQPPGPAVLPRPHVGK</sequence>